<dbReference type="OrthoDB" id="1653576at2"/>
<dbReference type="EMBL" id="VJXW01000002">
    <property type="protein sequence ID" value="TRW28350.1"/>
    <property type="molecule type" value="Genomic_DNA"/>
</dbReference>
<name>A0A371IJW2_9FIRM</name>
<dbReference type="Gene3D" id="3.30.700.10">
    <property type="entry name" value="Glycoprotein, Type 4 Pilin"/>
    <property type="match status" value="1"/>
</dbReference>
<reference evidence="3 5" key="3">
    <citation type="submission" date="2019-07" db="EMBL/GenBank/DDBJ databases">
        <title>Criibacterium bergeronii gen. nov., sp. nov. isolated from human clinical samples.</title>
        <authorList>
            <person name="Maheux A.F."/>
            <person name="Boudreau D.K."/>
            <person name="Berube E."/>
            <person name="Brodeur S."/>
            <person name="Bernard K.A."/>
            <person name="Abed J.Y."/>
            <person name="Ducrey E."/>
            <person name="Guay E.F."/>
            <person name="Raymond F."/>
            <person name="Corbeil J."/>
            <person name="Domingo M.-C."/>
            <person name="Roy P.H."/>
            <person name="Boissinot M."/>
            <person name="Tocheva E.I."/>
            <person name="Omar R.F."/>
        </authorList>
    </citation>
    <scope>NUCLEOTIDE SEQUENCE [LARGE SCALE GENOMIC DNA]</scope>
    <source>
        <strain evidence="3 5">CCRI-24246</strain>
    </source>
</reference>
<dbReference type="InterPro" id="IPR012902">
    <property type="entry name" value="N_methyl_site"/>
</dbReference>
<dbReference type="InterPro" id="IPR045584">
    <property type="entry name" value="Pilin-like"/>
</dbReference>
<keyword evidence="4" id="KW-1185">Reference proteome</keyword>
<dbReference type="PRINTS" id="PR00813">
    <property type="entry name" value="BCTERIALGSPG"/>
</dbReference>
<reference evidence="2" key="2">
    <citation type="submission" date="2018-07" db="EMBL/GenBank/DDBJ databases">
        <authorList>
            <person name="Quirk P.G."/>
            <person name="Krulwich T.A."/>
        </authorList>
    </citation>
    <scope>NUCLEOTIDE SEQUENCE</scope>
    <source>
        <strain evidence="2">CCRI-22567</strain>
    </source>
</reference>
<dbReference type="InterPro" id="IPR000983">
    <property type="entry name" value="Bac_GSPG_pilin"/>
</dbReference>
<dbReference type="Proteomes" id="UP000093352">
    <property type="component" value="Unassembled WGS sequence"/>
</dbReference>
<dbReference type="NCBIfam" id="TIGR02532">
    <property type="entry name" value="IV_pilin_GFxxxE"/>
    <property type="match status" value="1"/>
</dbReference>
<gene>
    <name evidence="2" type="ORF">BBG48_008420</name>
    <name evidence="3" type="ORF">FL857_02490</name>
</gene>
<dbReference type="STRING" id="1871336.BBG48_05505"/>
<comment type="caution">
    <text evidence="2">The sequence shown here is derived from an EMBL/GenBank/DDBJ whole genome shotgun (WGS) entry which is preliminary data.</text>
</comment>
<proteinExistence type="predicted"/>
<accession>A0A371IJW2</accession>
<evidence type="ECO:0000313" key="3">
    <source>
        <dbReference type="EMBL" id="TRW28350.1"/>
    </source>
</evidence>
<protein>
    <submittedName>
        <fullName evidence="2">Type II secretion system protein</fullName>
    </submittedName>
</protein>
<evidence type="ECO:0000256" key="1">
    <source>
        <dbReference type="ARBA" id="ARBA00022481"/>
    </source>
</evidence>
<dbReference type="SUPFAM" id="SSF54523">
    <property type="entry name" value="Pili subunits"/>
    <property type="match status" value="1"/>
</dbReference>
<organism evidence="2 4">
    <name type="scientific">Criibacterium bergeronii</name>
    <dbReference type="NCBI Taxonomy" id="1871336"/>
    <lineage>
        <taxon>Bacteria</taxon>
        <taxon>Bacillati</taxon>
        <taxon>Bacillota</taxon>
        <taxon>Clostridia</taxon>
        <taxon>Peptostreptococcales</taxon>
        <taxon>Filifactoraceae</taxon>
        <taxon>Criibacterium</taxon>
    </lineage>
</organism>
<dbReference type="GO" id="GO:0015628">
    <property type="term" value="P:protein secretion by the type II secretion system"/>
    <property type="evidence" value="ECO:0007669"/>
    <property type="project" value="InterPro"/>
</dbReference>
<dbReference type="Proteomes" id="UP000319424">
    <property type="component" value="Unassembled WGS sequence"/>
</dbReference>
<dbReference type="AlphaFoldDB" id="A0A371IJW2"/>
<keyword evidence="1" id="KW-0488">Methylation</keyword>
<evidence type="ECO:0000313" key="5">
    <source>
        <dbReference type="Proteomes" id="UP000319424"/>
    </source>
</evidence>
<dbReference type="GO" id="GO:0015627">
    <property type="term" value="C:type II protein secretion system complex"/>
    <property type="evidence" value="ECO:0007669"/>
    <property type="project" value="InterPro"/>
</dbReference>
<dbReference type="Pfam" id="PF07963">
    <property type="entry name" value="N_methyl"/>
    <property type="match status" value="1"/>
</dbReference>
<dbReference type="EMBL" id="MBEW02000021">
    <property type="protein sequence ID" value="RDY20775.1"/>
    <property type="molecule type" value="Genomic_DNA"/>
</dbReference>
<evidence type="ECO:0000313" key="2">
    <source>
        <dbReference type="EMBL" id="RDY20775.1"/>
    </source>
</evidence>
<reference evidence="2 4" key="1">
    <citation type="journal article" date="2016" name="Genome Announc.">
        <title>Draft Genome Sequence of Criibacterium bergeronii gen. nov., sp. nov., Strain CCRI-22567T, Isolated from a Vaginal Sample from a Woman with Bacterial Vaginosis.</title>
        <authorList>
            <person name="Maheux A.F."/>
            <person name="Berube E."/>
            <person name="Boudreau D.K."/>
            <person name="Raymond F."/>
            <person name="Corbeil J."/>
            <person name="Roy P.H."/>
            <person name="Boissinot M."/>
            <person name="Omar R.F."/>
        </authorList>
    </citation>
    <scope>NUCLEOTIDE SEQUENCE [LARGE SCALE GENOMIC DNA]</scope>
    <source>
        <strain evidence="2 4">CCRI-22567</strain>
    </source>
</reference>
<evidence type="ECO:0000313" key="4">
    <source>
        <dbReference type="Proteomes" id="UP000093352"/>
    </source>
</evidence>
<sequence>MFMKKNKGFTMAEMLVAIAILTILMGLAVPFFKPAKEFVNKNKTNTTKKILINAIEYWSKDNINPIQKPADFNAVNSQNKKVFEYISNNEVYKDSNMQIEEKDGNKELVFVNDKDNDGKDDTEIVIVNFEKGVLTTSYLNSDNELSNSTAFLSIQNLENLGATSIENYEDKHRKFLILEKNDGYKELVYDKPKLTP</sequence>